<feature type="domain" description="Ig-like" evidence="6">
    <location>
        <begin position="486"/>
        <end position="570"/>
    </location>
</feature>
<organism evidence="7 8">
    <name type="scientific">Takifugu flavidus</name>
    <name type="common">sansaifugu</name>
    <dbReference type="NCBI Taxonomy" id="433684"/>
    <lineage>
        <taxon>Eukaryota</taxon>
        <taxon>Metazoa</taxon>
        <taxon>Chordata</taxon>
        <taxon>Craniata</taxon>
        <taxon>Vertebrata</taxon>
        <taxon>Euteleostomi</taxon>
        <taxon>Actinopterygii</taxon>
        <taxon>Neopterygii</taxon>
        <taxon>Teleostei</taxon>
        <taxon>Neoteleostei</taxon>
        <taxon>Acanthomorphata</taxon>
        <taxon>Eupercaria</taxon>
        <taxon>Tetraodontiformes</taxon>
        <taxon>Tetradontoidea</taxon>
        <taxon>Tetraodontidae</taxon>
        <taxon>Takifugu</taxon>
    </lineage>
</organism>
<evidence type="ECO:0000256" key="5">
    <source>
        <dbReference type="SAM" id="Phobius"/>
    </source>
</evidence>
<dbReference type="SUPFAM" id="SSF48726">
    <property type="entry name" value="Immunoglobulin"/>
    <property type="match status" value="3"/>
</dbReference>
<dbReference type="Gene3D" id="2.60.40.10">
    <property type="entry name" value="Immunoglobulins"/>
    <property type="match status" value="3"/>
</dbReference>
<dbReference type="InterPro" id="IPR036179">
    <property type="entry name" value="Ig-like_dom_sf"/>
</dbReference>
<dbReference type="GO" id="GO:0006955">
    <property type="term" value="P:immune response"/>
    <property type="evidence" value="ECO:0007669"/>
    <property type="project" value="TreeGrafter"/>
</dbReference>
<dbReference type="Pfam" id="PF13927">
    <property type="entry name" value="Ig_3"/>
    <property type="match status" value="1"/>
</dbReference>
<feature type="domain" description="Ig-like" evidence="6">
    <location>
        <begin position="676"/>
        <end position="761"/>
    </location>
</feature>
<dbReference type="GO" id="GO:0007166">
    <property type="term" value="P:cell surface receptor signaling pathway"/>
    <property type="evidence" value="ECO:0007669"/>
    <property type="project" value="TreeGrafter"/>
</dbReference>
<dbReference type="EMBL" id="RHFK02000010">
    <property type="protein sequence ID" value="TWW69616.1"/>
    <property type="molecule type" value="Genomic_DNA"/>
</dbReference>
<evidence type="ECO:0000256" key="3">
    <source>
        <dbReference type="ARBA" id="ARBA00023180"/>
    </source>
</evidence>
<feature type="domain" description="Ig-like" evidence="6">
    <location>
        <begin position="399"/>
        <end position="478"/>
    </location>
</feature>
<dbReference type="PROSITE" id="PS50835">
    <property type="entry name" value="IG_LIKE"/>
    <property type="match status" value="4"/>
</dbReference>
<dbReference type="InterPro" id="IPR050488">
    <property type="entry name" value="Ig_Fc_receptor"/>
</dbReference>
<evidence type="ECO:0000259" key="6">
    <source>
        <dbReference type="PROSITE" id="PS50835"/>
    </source>
</evidence>
<sequence>MRRCGGVWLPWQPPPGAGIESSTRLSSYLLTNLCESVCVTSPPRSRRLTPEADENTLWHQDAVGEPSLSCRQQLKEPLEEDFGAELKGRFLCCFQLDLMSRDGSDWPLCISHTWTTQEVESHGVHICQRSRGGYTMAEGRVHPCLSYCATGLLNPPHSQPQSGEPLSPRMNLRSSNLPLLLLTGLLHFGPISRGQASYIIDTVDLGILPSTTVPSGTPVNIVCKVNVIYDITQNLNHTFQISRHDAIIYTFTTKEDMLTYKLNPARAADSGSYQCRVTVKEKSKSSFSQKLVVTGLQTPTLYINNTQPYESEEFTAVCSAPEEKGALIFRIYQRFANGESEIIKQLAPSVNSSETTLVLRPVGDRVLYCDYEINLVSGPRRSNHSKEISLLVKGLQIAPIMNVLPSSNVSEGDVVEVVCKVVSDLKNVEVYLTMDKRILKQAPISLNHRFTATVENSGELVCKAVWGNVQKETYQTITVNELFSKPTLTVKPTDIFEGDIFNFSCSISKYDPQRINKATLKLSYYKDNVIITTSQVYSSRAHPSQNGNYTCKVQAQYLTNSFVKESQIVVLKAKVRISQPVLSVVGGTLVLGKDFQVLCHSDNGSLPITYSLSRPNKPVETRMVSNPGEQAIFNVTALSKDIDIKHMSCQARNSQHKPAMAQTLHYTKLIEPVSKPVLKIVPNMGDVTEGQDVTLVCSVQRGTVPILFTWHHTKEGPIANHTSDKLEASYKITKVRAEQRGAYYCVCTNPASETKQSQRVTIGVKMAGWKKGLIAAFCILLLVALLLVFIFKKHLLWFKKKATNELSVKSAGTKVERLSLTQAEVSEATNESDDQHSVTSPEQPEPQYTEVQIRKVNPDRAPVERATDTVYSEVRTSKQGTVNIQPIVLCERN</sequence>
<dbReference type="AlphaFoldDB" id="A0A5C6NR85"/>
<name>A0A5C6NR85_9TELE</name>
<keyword evidence="1" id="KW-0732">Signal</keyword>
<evidence type="ECO:0000313" key="7">
    <source>
        <dbReference type="EMBL" id="TWW69616.1"/>
    </source>
</evidence>
<reference evidence="7 8" key="1">
    <citation type="submission" date="2019-04" db="EMBL/GenBank/DDBJ databases">
        <title>Chromosome genome assembly for Takifugu flavidus.</title>
        <authorList>
            <person name="Xiao S."/>
        </authorList>
    </citation>
    <scope>NUCLEOTIDE SEQUENCE [LARGE SCALE GENOMIC DNA]</scope>
    <source>
        <strain evidence="7">HTHZ2018</strain>
        <tissue evidence="7">Muscle</tissue>
    </source>
</reference>
<gene>
    <name evidence="7" type="ORF">D4764_18G0004220</name>
</gene>
<dbReference type="InterPro" id="IPR040878">
    <property type="entry name" value="IL-40-like_Ig"/>
</dbReference>
<keyword evidence="5" id="KW-0812">Transmembrane</keyword>
<feature type="transmembrane region" description="Helical" evidence="5">
    <location>
        <begin position="772"/>
        <end position="791"/>
    </location>
</feature>
<comment type="caution">
    <text evidence="7">The sequence shown here is derived from an EMBL/GenBank/DDBJ whole genome shotgun (WGS) entry which is preliminary data.</text>
</comment>
<keyword evidence="3" id="KW-0325">Glycoprotein</keyword>
<dbReference type="Pfam" id="PF17736">
    <property type="entry name" value="Ig_C17orf99"/>
    <property type="match status" value="1"/>
</dbReference>
<evidence type="ECO:0000256" key="1">
    <source>
        <dbReference type="ARBA" id="ARBA00022729"/>
    </source>
</evidence>
<dbReference type="PANTHER" id="PTHR11481:SF58">
    <property type="entry name" value="ALLERGIN-1"/>
    <property type="match status" value="1"/>
</dbReference>
<dbReference type="Pfam" id="PF13895">
    <property type="entry name" value="Ig_2"/>
    <property type="match status" value="1"/>
</dbReference>
<dbReference type="InterPro" id="IPR003598">
    <property type="entry name" value="Ig_sub2"/>
</dbReference>
<keyword evidence="7" id="KW-0675">Receptor</keyword>
<feature type="region of interest" description="Disordered" evidence="4">
    <location>
        <begin position="824"/>
        <end position="870"/>
    </location>
</feature>
<dbReference type="SMART" id="SM00409">
    <property type="entry name" value="IG"/>
    <property type="match status" value="4"/>
</dbReference>
<evidence type="ECO:0000313" key="8">
    <source>
        <dbReference type="Proteomes" id="UP000324091"/>
    </source>
</evidence>
<dbReference type="InterPro" id="IPR013783">
    <property type="entry name" value="Ig-like_fold"/>
</dbReference>
<dbReference type="PANTHER" id="PTHR11481">
    <property type="entry name" value="IMMUNOGLOBULIN FC RECEPTOR"/>
    <property type="match status" value="1"/>
</dbReference>
<evidence type="ECO:0000256" key="2">
    <source>
        <dbReference type="ARBA" id="ARBA00023157"/>
    </source>
</evidence>
<dbReference type="GO" id="GO:0004888">
    <property type="term" value="F:transmembrane signaling receptor activity"/>
    <property type="evidence" value="ECO:0007669"/>
    <property type="project" value="TreeGrafter"/>
</dbReference>
<feature type="domain" description="Ig-like" evidence="6">
    <location>
        <begin position="190"/>
        <end position="294"/>
    </location>
</feature>
<feature type="compositionally biased region" description="Basic and acidic residues" evidence="4">
    <location>
        <begin position="852"/>
        <end position="867"/>
    </location>
</feature>
<dbReference type="GO" id="GO:0009897">
    <property type="term" value="C:external side of plasma membrane"/>
    <property type="evidence" value="ECO:0007669"/>
    <property type="project" value="TreeGrafter"/>
</dbReference>
<dbReference type="SMART" id="SM00408">
    <property type="entry name" value="IGc2"/>
    <property type="match status" value="1"/>
</dbReference>
<keyword evidence="8" id="KW-1185">Reference proteome</keyword>
<accession>A0A5C6NR85</accession>
<dbReference type="InterPro" id="IPR003599">
    <property type="entry name" value="Ig_sub"/>
</dbReference>
<dbReference type="InterPro" id="IPR007110">
    <property type="entry name" value="Ig-like_dom"/>
</dbReference>
<keyword evidence="5" id="KW-1133">Transmembrane helix</keyword>
<keyword evidence="5" id="KW-0472">Membrane</keyword>
<proteinExistence type="predicted"/>
<evidence type="ECO:0000256" key="4">
    <source>
        <dbReference type="SAM" id="MobiDB-lite"/>
    </source>
</evidence>
<protein>
    <submittedName>
        <fullName evidence="7">Fc receptor-like protein 3</fullName>
    </submittedName>
</protein>
<keyword evidence="2" id="KW-1015">Disulfide bond</keyword>
<dbReference type="Proteomes" id="UP000324091">
    <property type="component" value="Chromosome 18"/>
</dbReference>